<sequence>MAGGRSFLQELAELNNTRPADVDPENATLDAADPWQGVKGSRRQPHLGEDPRYRGRAVSRRDILEQEDEDDEEDEDDNESVGAFEDDEDEDVGEMVDQDDEMDDDEDDDEDGDDDDEESGDDGNVSMFSRGNASGNDDDQLQRELKQLAQEEAAVAQSLTSDTAAQRKKGEHARNQLALWDAALEARIRIQPALAAANRLPQPERFDDLMADFQEELAGCTEEVIKLAEAIAQLQQQLQQQHESSSHLELPSPTIATTEGAPSAKRAKMADEELSAYISAVEAEYGPVRDQLLDKWSRKTRLATGRGAKQFKALDRGLLQQISDVAEDMPRLIARTRVKRFQEDILGFTPPEQLTLNTDGPVQCQQDLSAARGALGDDDSGEEDPDLPRDALVNRRTVQPADTVADIFDDVDFYHEQLRELIERRTKLDSMDPIEMGRHYVQIDKLRAKTKRLVDTKASKGRKVRYDVQPKLVNLMAPNETAYEASDAARDTLFASLFGK</sequence>
<feature type="compositionally biased region" description="Polar residues" evidence="2">
    <location>
        <begin position="126"/>
        <end position="135"/>
    </location>
</feature>
<gene>
    <name evidence="5" type="ORF">MONBRDRAFT_31164</name>
</gene>
<dbReference type="Proteomes" id="UP000001357">
    <property type="component" value="Unassembled WGS sequence"/>
</dbReference>
<feature type="compositionally biased region" description="Acidic residues" evidence="2">
    <location>
        <begin position="65"/>
        <end position="121"/>
    </location>
</feature>
<evidence type="ECO:0000259" key="4">
    <source>
        <dbReference type="Pfam" id="PF13339"/>
    </source>
</evidence>
<dbReference type="InterPro" id="IPR025160">
    <property type="entry name" value="AATF"/>
</dbReference>
<dbReference type="STRING" id="81824.A9US45"/>
<keyword evidence="6" id="KW-1185">Reference proteome</keyword>
<evidence type="ECO:0008006" key="7">
    <source>
        <dbReference type="Google" id="ProtNLM"/>
    </source>
</evidence>
<feature type="domain" description="Apoptosis-antagonizing transcription factor C-terminal" evidence="3">
    <location>
        <begin position="414"/>
        <end position="498"/>
    </location>
</feature>
<reference evidence="5 6" key="1">
    <citation type="journal article" date="2008" name="Nature">
        <title>The genome of the choanoflagellate Monosiga brevicollis and the origin of metazoans.</title>
        <authorList>
            <consortium name="JGI Sequencing"/>
            <person name="King N."/>
            <person name="Westbrook M.J."/>
            <person name="Young S.L."/>
            <person name="Kuo A."/>
            <person name="Abedin M."/>
            <person name="Chapman J."/>
            <person name="Fairclough S."/>
            <person name="Hellsten U."/>
            <person name="Isogai Y."/>
            <person name="Letunic I."/>
            <person name="Marr M."/>
            <person name="Pincus D."/>
            <person name="Putnam N."/>
            <person name="Rokas A."/>
            <person name="Wright K.J."/>
            <person name="Zuzow R."/>
            <person name="Dirks W."/>
            <person name="Good M."/>
            <person name="Goodstein D."/>
            <person name="Lemons D."/>
            <person name="Li W."/>
            <person name="Lyons J.B."/>
            <person name="Morris A."/>
            <person name="Nichols S."/>
            <person name="Richter D.J."/>
            <person name="Salamov A."/>
            <person name="Bork P."/>
            <person name="Lim W.A."/>
            <person name="Manning G."/>
            <person name="Miller W.T."/>
            <person name="McGinnis W."/>
            <person name="Shapiro H."/>
            <person name="Tjian R."/>
            <person name="Grigoriev I.V."/>
            <person name="Rokhsar D."/>
        </authorList>
    </citation>
    <scope>NUCLEOTIDE SEQUENCE [LARGE SCALE GENOMIC DNA]</scope>
    <source>
        <strain evidence="6">MX1 / ATCC 50154</strain>
    </source>
</reference>
<name>A9US45_MONBE</name>
<evidence type="ECO:0000313" key="6">
    <source>
        <dbReference type="Proteomes" id="UP000001357"/>
    </source>
</evidence>
<dbReference type="Pfam" id="PF08164">
    <property type="entry name" value="TRAUB"/>
    <property type="match status" value="1"/>
</dbReference>
<dbReference type="InterPro" id="IPR039223">
    <property type="entry name" value="AATF/Bfr2"/>
</dbReference>
<feature type="region of interest" description="Disordered" evidence="2">
    <location>
        <begin position="1"/>
        <end position="142"/>
    </location>
</feature>
<protein>
    <recommendedName>
        <fullName evidence="7">Protein AATF</fullName>
    </recommendedName>
</protein>
<dbReference type="Pfam" id="PF13339">
    <property type="entry name" value="AATF-Che1"/>
    <property type="match status" value="1"/>
</dbReference>
<dbReference type="AlphaFoldDB" id="A9US45"/>
<feature type="region of interest" description="Disordered" evidence="2">
    <location>
        <begin position="242"/>
        <end position="264"/>
    </location>
</feature>
<evidence type="ECO:0000256" key="2">
    <source>
        <dbReference type="SAM" id="MobiDB-lite"/>
    </source>
</evidence>
<feature type="region of interest" description="Disordered" evidence="2">
    <location>
        <begin position="372"/>
        <end position="392"/>
    </location>
</feature>
<organism evidence="5 6">
    <name type="scientific">Monosiga brevicollis</name>
    <name type="common">Choanoflagellate</name>
    <dbReference type="NCBI Taxonomy" id="81824"/>
    <lineage>
        <taxon>Eukaryota</taxon>
        <taxon>Choanoflagellata</taxon>
        <taxon>Craspedida</taxon>
        <taxon>Salpingoecidae</taxon>
        <taxon>Monosiga</taxon>
    </lineage>
</organism>
<feature type="compositionally biased region" description="Acidic residues" evidence="2">
    <location>
        <begin position="376"/>
        <end position="385"/>
    </location>
</feature>
<comment type="similarity">
    <text evidence="1">Belongs to the AATF family.</text>
</comment>
<feature type="compositionally biased region" description="Basic and acidic residues" evidence="2">
    <location>
        <begin position="46"/>
        <end position="64"/>
    </location>
</feature>
<dbReference type="EMBL" id="CH991544">
    <property type="protein sequence ID" value="EDQ91716.1"/>
    <property type="molecule type" value="Genomic_DNA"/>
</dbReference>
<evidence type="ECO:0000256" key="1">
    <source>
        <dbReference type="ARBA" id="ARBA00008966"/>
    </source>
</evidence>
<dbReference type="InParanoid" id="A9US45"/>
<dbReference type="RefSeq" id="XP_001743002.1">
    <property type="nucleotide sequence ID" value="XM_001742950.1"/>
</dbReference>
<proteinExistence type="inferred from homology"/>
<dbReference type="GeneID" id="5888641"/>
<feature type="domain" description="AATF leucine zipper-containing" evidence="4">
    <location>
        <begin position="167"/>
        <end position="299"/>
    </location>
</feature>
<dbReference type="KEGG" id="mbr:MONBRDRAFT_31164"/>
<accession>A9US45</accession>
<dbReference type="eggNOG" id="KOG2773">
    <property type="taxonomic scope" value="Eukaryota"/>
</dbReference>
<evidence type="ECO:0000259" key="3">
    <source>
        <dbReference type="Pfam" id="PF08164"/>
    </source>
</evidence>
<evidence type="ECO:0000313" key="5">
    <source>
        <dbReference type="EMBL" id="EDQ91716.1"/>
    </source>
</evidence>
<dbReference type="OMA" id="INFMAPN"/>
<dbReference type="GO" id="GO:0005730">
    <property type="term" value="C:nucleolus"/>
    <property type="evidence" value="ECO:0000318"/>
    <property type="project" value="GO_Central"/>
</dbReference>
<dbReference type="PANTHER" id="PTHR15565:SF0">
    <property type="entry name" value="PROTEIN AATF"/>
    <property type="match status" value="1"/>
</dbReference>
<dbReference type="PANTHER" id="PTHR15565">
    <property type="entry name" value="AATF PROTEIN APOPTOSIS ANTAGONIZING TRANSCRIPTION FACTOR"/>
    <property type="match status" value="1"/>
</dbReference>
<dbReference type="FunCoup" id="A9US45">
    <property type="interactions" value="1423"/>
</dbReference>
<dbReference type="InterPro" id="IPR012617">
    <property type="entry name" value="AATF_C"/>
</dbReference>